<dbReference type="PANTHER" id="PTHR31611:SF0">
    <property type="entry name" value="HIGH-AFFINITY NICKEL TRANSPORT PROTEIN NIC1"/>
    <property type="match status" value="1"/>
</dbReference>
<feature type="transmembrane region" description="Helical" evidence="9">
    <location>
        <begin position="235"/>
        <end position="258"/>
    </location>
</feature>
<feature type="transmembrane region" description="Helical" evidence="9">
    <location>
        <begin position="154"/>
        <end position="180"/>
    </location>
</feature>
<dbReference type="GO" id="GO:0015099">
    <property type="term" value="F:nickel cation transmembrane transporter activity"/>
    <property type="evidence" value="ECO:0007669"/>
    <property type="project" value="InterPro"/>
</dbReference>
<evidence type="ECO:0000256" key="2">
    <source>
        <dbReference type="ARBA" id="ARBA00010892"/>
    </source>
</evidence>
<evidence type="ECO:0000256" key="6">
    <source>
        <dbReference type="ARBA" id="ARBA00022989"/>
    </source>
</evidence>
<protein>
    <submittedName>
        <fullName evidence="10">High-affinity nickel permease</fullName>
    </submittedName>
</protein>
<dbReference type="Pfam" id="PF03824">
    <property type="entry name" value="NicO"/>
    <property type="match status" value="1"/>
</dbReference>
<evidence type="ECO:0000256" key="1">
    <source>
        <dbReference type="ARBA" id="ARBA00004127"/>
    </source>
</evidence>
<dbReference type="PANTHER" id="PTHR31611">
    <property type="entry name" value="HIGH-AFFINITY NICKEL TRANSPORT PROTEIN NIC1"/>
    <property type="match status" value="1"/>
</dbReference>
<evidence type="ECO:0000256" key="4">
    <source>
        <dbReference type="ARBA" id="ARBA00022596"/>
    </source>
</evidence>
<reference evidence="10 11" key="1">
    <citation type="journal article" date="2012" name="Eukaryot. Cell">
        <title>Draft genome sequence of Aspergillus oryzae strain 3.042.</title>
        <authorList>
            <person name="Zhao G."/>
            <person name="Yao Y."/>
            <person name="Qi W."/>
            <person name="Wang C."/>
            <person name="Hou L."/>
            <person name="Zeng B."/>
            <person name="Cao X."/>
        </authorList>
    </citation>
    <scope>NUCLEOTIDE SEQUENCE [LARGE SCALE GENOMIC DNA]</scope>
    <source>
        <strain evidence="10 11">3.042</strain>
    </source>
</reference>
<comment type="subcellular location">
    <subcellularLocation>
        <location evidence="1">Endomembrane system</location>
        <topology evidence="1">Multi-pass membrane protein</topology>
    </subcellularLocation>
</comment>
<keyword evidence="4" id="KW-0533">Nickel</keyword>
<keyword evidence="6 9" id="KW-1133">Transmembrane helix</keyword>
<evidence type="ECO:0000256" key="8">
    <source>
        <dbReference type="SAM" id="MobiDB-lite"/>
    </source>
</evidence>
<gene>
    <name evidence="10" type="ORF">Ao3042_04975</name>
</gene>
<dbReference type="GO" id="GO:0005886">
    <property type="term" value="C:plasma membrane"/>
    <property type="evidence" value="ECO:0007669"/>
    <property type="project" value="InterPro"/>
</dbReference>
<dbReference type="EMBL" id="AKHY01000135">
    <property type="protein sequence ID" value="EIT78598.1"/>
    <property type="molecule type" value="Genomic_DNA"/>
</dbReference>
<keyword evidence="5 9" id="KW-0812">Transmembrane</keyword>
<dbReference type="OrthoDB" id="5197598at2759"/>
<evidence type="ECO:0000313" key="11">
    <source>
        <dbReference type="Proteomes" id="UP000002812"/>
    </source>
</evidence>
<reference evidence="11" key="2">
    <citation type="submission" date="2012-06" db="EMBL/GenBank/DDBJ databases">
        <title>Comparative genomic analyses of Aspergillus oryzae 3.042 and A. oryzae RIB40 for soy-sauce fermentation.</title>
        <authorList>
            <person name="Zhao G."/>
            <person name="Hou L."/>
            <person name="Wang C."/>
            <person name="Cao X."/>
        </authorList>
    </citation>
    <scope>NUCLEOTIDE SEQUENCE [LARGE SCALE GENOMIC DNA]</scope>
    <source>
        <strain evidence="11">3.042</strain>
    </source>
</reference>
<comment type="caution">
    <text evidence="10">The sequence shown here is derived from an EMBL/GenBank/DDBJ whole genome shotgun (WGS) entry which is preliminary data.</text>
</comment>
<accession>I8TWL5</accession>
<feature type="compositionally biased region" description="Basic and acidic residues" evidence="8">
    <location>
        <begin position="43"/>
        <end position="57"/>
    </location>
</feature>
<dbReference type="InterPro" id="IPR004688">
    <property type="entry name" value="Ni/Co_transpt"/>
</dbReference>
<feature type="region of interest" description="Disordered" evidence="8">
    <location>
        <begin position="500"/>
        <end position="544"/>
    </location>
</feature>
<keyword evidence="3" id="KW-0813">Transport</keyword>
<feature type="transmembrane region" description="Helical" evidence="9">
    <location>
        <begin position="453"/>
        <end position="476"/>
    </location>
</feature>
<dbReference type="Proteomes" id="UP000002812">
    <property type="component" value="Unassembled WGS sequence"/>
</dbReference>
<feature type="region of interest" description="Disordered" evidence="8">
    <location>
        <begin position="36"/>
        <end position="63"/>
    </location>
</feature>
<sequence>MPKRGGFGGASAVIGRHIPHELWTLYGLRLTKSNARSSCSHTADPRSETIGKPREAQGSRSMELGQQARKQALICSDRLRPTVYWKGRDITTACENQSRQLRLFIMRESSPPSFSEAMSDSQSVDTKSKWTPKSLIRHAERSHSRIPGVRKIPFPALAIILFIAFINVAVWIAVAVVLAIDLMTRRLLATGQKPVTVGTFFSLGHSTIVIVTSIVVAATAAAVSSRFDSFSTVGGIIGTSVSAAFLILLGLMNFYILYKLYKQMQKVLDLPEGQEDEAWKIEGGGVLFNVLKRMFKLIDRPWKMYPLGVLFGLGFDTSSEIALLGISSVEAARGTDFWVILIFPILFTAGMCLLDTTDGALMLSLYVQPAANFLPPKEDSSTAETPLIGEDHEIQPSRNHRDPIAFLYYSIVLTCLTVVVAIVIGVIQLLTLVLNVAEPTGKFWDGVQTAGDYYDAIGGGICGLFIIIGGLSVVVYKPWRRWVARRHGKTIVTDEEGNRDNVAAPRTETPILGEERGGASGPSYGAVSKKPASQVAVEPVDGPA</sequence>
<feature type="transmembrane region" description="Helical" evidence="9">
    <location>
        <begin position="304"/>
        <end position="325"/>
    </location>
</feature>
<feature type="transmembrane region" description="Helical" evidence="9">
    <location>
        <begin position="337"/>
        <end position="354"/>
    </location>
</feature>
<dbReference type="InterPro" id="IPR011541">
    <property type="entry name" value="Ni/Co_transpt_high_affinity"/>
</dbReference>
<name>I8TWL5_ASPO3</name>
<evidence type="ECO:0000313" key="10">
    <source>
        <dbReference type="EMBL" id="EIT78598.1"/>
    </source>
</evidence>
<organism evidence="10 11">
    <name type="scientific">Aspergillus oryzae (strain 3.042)</name>
    <name type="common">Yellow koji mold</name>
    <dbReference type="NCBI Taxonomy" id="1160506"/>
    <lineage>
        <taxon>Eukaryota</taxon>
        <taxon>Fungi</taxon>
        <taxon>Dikarya</taxon>
        <taxon>Ascomycota</taxon>
        <taxon>Pezizomycotina</taxon>
        <taxon>Eurotiomycetes</taxon>
        <taxon>Eurotiomycetidae</taxon>
        <taxon>Eurotiales</taxon>
        <taxon>Aspergillaceae</taxon>
        <taxon>Aspergillus</taxon>
        <taxon>Aspergillus subgen. Circumdati</taxon>
    </lineage>
</organism>
<evidence type="ECO:0000256" key="3">
    <source>
        <dbReference type="ARBA" id="ARBA00022448"/>
    </source>
</evidence>
<evidence type="ECO:0000256" key="7">
    <source>
        <dbReference type="ARBA" id="ARBA00023136"/>
    </source>
</evidence>
<proteinExistence type="inferred from homology"/>
<feature type="transmembrane region" description="Helical" evidence="9">
    <location>
        <begin position="200"/>
        <end position="223"/>
    </location>
</feature>
<feature type="transmembrane region" description="Helical" evidence="9">
    <location>
        <begin position="406"/>
        <end position="433"/>
    </location>
</feature>
<keyword evidence="7 9" id="KW-0472">Membrane</keyword>
<evidence type="ECO:0000256" key="9">
    <source>
        <dbReference type="SAM" id="Phobius"/>
    </source>
</evidence>
<comment type="similarity">
    <text evidence="2">Belongs to the NiCoT transporter (TC 2.A.52) family.</text>
</comment>
<dbReference type="HOGENOM" id="CLU_036094_0_1_1"/>
<dbReference type="AlphaFoldDB" id="I8TWL5"/>
<dbReference type="GO" id="GO:0012505">
    <property type="term" value="C:endomembrane system"/>
    <property type="evidence" value="ECO:0007669"/>
    <property type="project" value="UniProtKB-SubCell"/>
</dbReference>
<evidence type="ECO:0000256" key="5">
    <source>
        <dbReference type="ARBA" id="ARBA00022692"/>
    </source>
</evidence>